<reference evidence="1 2" key="1">
    <citation type="submission" date="2018-03" db="EMBL/GenBank/DDBJ databases">
        <title>Genomic Encyclopedia of Archaeal and Bacterial Type Strains, Phase II (KMG-II): from individual species to whole genera.</title>
        <authorList>
            <person name="Goeker M."/>
        </authorList>
    </citation>
    <scope>NUCLEOTIDE SEQUENCE [LARGE SCALE GENOMIC DNA]</scope>
    <source>
        <strain evidence="1 2">DSM 29328</strain>
    </source>
</reference>
<organism evidence="1 2">
    <name type="scientific">Aliiruegeria haliotis</name>
    <dbReference type="NCBI Taxonomy" id="1280846"/>
    <lineage>
        <taxon>Bacteria</taxon>
        <taxon>Pseudomonadati</taxon>
        <taxon>Pseudomonadota</taxon>
        <taxon>Alphaproteobacteria</taxon>
        <taxon>Rhodobacterales</taxon>
        <taxon>Roseobacteraceae</taxon>
        <taxon>Aliiruegeria</taxon>
    </lineage>
</organism>
<keyword evidence="2" id="KW-1185">Reference proteome</keyword>
<dbReference type="OrthoDB" id="554104at2"/>
<dbReference type="Pfam" id="PF03567">
    <property type="entry name" value="Sulfotransfer_2"/>
    <property type="match status" value="1"/>
</dbReference>
<name>A0A2T0RSJ1_9RHOB</name>
<dbReference type="AlphaFoldDB" id="A0A2T0RSJ1"/>
<dbReference type="EMBL" id="PVTD01000003">
    <property type="protein sequence ID" value="PRY24138.1"/>
    <property type="molecule type" value="Genomic_DNA"/>
</dbReference>
<proteinExistence type="predicted"/>
<gene>
    <name evidence="1" type="ORF">CLV78_1032</name>
</gene>
<sequence>MSVHLYKQGFSYLDAPKCGSTSLKHFFFEIENGFEFRRFHANGRARNIHNAVYPARDFASQPHRRIAAHTRVAVVRDPVGRLLSCYGNRVLGGGDLDSLDLTGSQRARGMTERPDLATFVRFLPDYRALSPSVAHHSQPLSHFLGTDPDYYSRVFGMGDLDELVSMVAERVGDVPNLGRMTRNRFRSHVHDLTEDVRTAIEVHYAEDIQLFGAWM</sequence>
<dbReference type="GO" id="GO:0016020">
    <property type="term" value="C:membrane"/>
    <property type="evidence" value="ECO:0007669"/>
    <property type="project" value="InterPro"/>
</dbReference>
<dbReference type="SUPFAM" id="SSF52540">
    <property type="entry name" value="P-loop containing nucleoside triphosphate hydrolases"/>
    <property type="match status" value="1"/>
</dbReference>
<evidence type="ECO:0000313" key="2">
    <source>
        <dbReference type="Proteomes" id="UP000239480"/>
    </source>
</evidence>
<dbReference type="GO" id="GO:0008146">
    <property type="term" value="F:sulfotransferase activity"/>
    <property type="evidence" value="ECO:0007669"/>
    <property type="project" value="InterPro"/>
</dbReference>
<dbReference type="Proteomes" id="UP000239480">
    <property type="component" value="Unassembled WGS sequence"/>
</dbReference>
<dbReference type="RefSeq" id="WP_158263493.1">
    <property type="nucleotide sequence ID" value="NZ_PVTD01000003.1"/>
</dbReference>
<keyword evidence="1" id="KW-0808">Transferase</keyword>
<dbReference type="InterPro" id="IPR027417">
    <property type="entry name" value="P-loop_NTPase"/>
</dbReference>
<comment type="caution">
    <text evidence="1">The sequence shown here is derived from an EMBL/GenBank/DDBJ whole genome shotgun (WGS) entry which is preliminary data.</text>
</comment>
<dbReference type="InterPro" id="IPR005331">
    <property type="entry name" value="Sulfotransferase"/>
</dbReference>
<accession>A0A2T0RSJ1</accession>
<protein>
    <submittedName>
        <fullName evidence="1">Sulfotransferase family protein</fullName>
    </submittedName>
</protein>
<evidence type="ECO:0000313" key="1">
    <source>
        <dbReference type="EMBL" id="PRY24138.1"/>
    </source>
</evidence>